<evidence type="ECO:0000256" key="1">
    <source>
        <dbReference type="SAM" id="MobiDB-lite"/>
    </source>
</evidence>
<reference evidence="4 5" key="1">
    <citation type="journal article" date="2020" name="Int. J. Syst. Evol. Microbiol.">
        <title>Reclassification of Streptomyces castelarensis and Streptomyces sporoclivatus as later heterotypic synonyms of Streptomyces antimycoticus.</title>
        <authorList>
            <person name="Komaki H."/>
            <person name="Tamura T."/>
        </authorList>
    </citation>
    <scope>NUCLEOTIDE SEQUENCE [LARGE SCALE GENOMIC DNA]</scope>
    <source>
        <strain evidence="4 5">NBRC 13459</strain>
    </source>
</reference>
<comment type="caution">
    <text evidence="4">The sequence shown here is derived from an EMBL/GenBank/DDBJ whole genome shotgun (WGS) entry which is preliminary data.</text>
</comment>
<evidence type="ECO:0000256" key="2">
    <source>
        <dbReference type="SAM" id="SignalP"/>
    </source>
</evidence>
<gene>
    <name evidence="4" type="ORF">SVIO_100940</name>
</gene>
<dbReference type="Gene3D" id="2.70.98.10">
    <property type="match status" value="1"/>
</dbReference>
<feature type="compositionally biased region" description="Low complexity" evidence="1">
    <location>
        <begin position="166"/>
        <end position="177"/>
    </location>
</feature>
<feature type="domain" description="Glycosyl-hydrolase 97 N-terminal" evidence="3">
    <location>
        <begin position="45"/>
        <end position="173"/>
    </location>
</feature>
<evidence type="ECO:0000259" key="3">
    <source>
        <dbReference type="Pfam" id="PF14508"/>
    </source>
</evidence>
<feature type="signal peptide" evidence="2">
    <location>
        <begin position="1"/>
        <end position="21"/>
    </location>
</feature>
<dbReference type="InterPro" id="IPR029486">
    <property type="entry name" value="GH97_N"/>
</dbReference>
<evidence type="ECO:0000313" key="5">
    <source>
        <dbReference type="Proteomes" id="UP000301309"/>
    </source>
</evidence>
<feature type="region of interest" description="Disordered" evidence="1">
    <location>
        <begin position="166"/>
        <end position="207"/>
    </location>
</feature>
<name>A0A4D4LD19_STRVO</name>
<dbReference type="PANTHER" id="PTHR35803">
    <property type="entry name" value="GLUCAN 1,4-ALPHA-GLUCOSIDASE SUSB-RELATED"/>
    <property type="match status" value="1"/>
</dbReference>
<dbReference type="PANTHER" id="PTHR35803:SF2">
    <property type="entry name" value="RETAINING ALPHA-GALACTOSIDASE"/>
    <property type="match status" value="1"/>
</dbReference>
<dbReference type="InterPro" id="IPR052720">
    <property type="entry name" value="Glycosyl_hydrolase_97"/>
</dbReference>
<keyword evidence="2" id="KW-0732">Signal</keyword>
<dbReference type="GO" id="GO:0030246">
    <property type="term" value="F:carbohydrate binding"/>
    <property type="evidence" value="ECO:0007669"/>
    <property type="project" value="InterPro"/>
</dbReference>
<keyword evidence="5" id="KW-1185">Reference proteome</keyword>
<organism evidence="4 5">
    <name type="scientific">Streptomyces violaceusniger</name>
    <dbReference type="NCBI Taxonomy" id="68280"/>
    <lineage>
        <taxon>Bacteria</taxon>
        <taxon>Bacillati</taxon>
        <taxon>Actinomycetota</taxon>
        <taxon>Actinomycetes</taxon>
        <taxon>Kitasatosporales</taxon>
        <taxon>Streptomycetaceae</taxon>
        <taxon>Streptomyces</taxon>
        <taxon>Streptomyces violaceusniger group</taxon>
    </lineage>
</organism>
<evidence type="ECO:0000313" key="4">
    <source>
        <dbReference type="EMBL" id="GDY59471.1"/>
    </source>
</evidence>
<protein>
    <recommendedName>
        <fullName evidence="3">Glycosyl-hydrolase 97 N-terminal domain-containing protein</fullName>
    </recommendedName>
</protein>
<dbReference type="InterPro" id="IPR014718">
    <property type="entry name" value="GH-type_carb-bd"/>
</dbReference>
<proteinExistence type="predicted"/>
<accession>A0A4D4LD19</accession>
<dbReference type="Pfam" id="PF14508">
    <property type="entry name" value="GH97_N"/>
    <property type="match status" value="1"/>
</dbReference>
<sequence length="207" mass="22780">MAFLLCGVLAMTLFITGPAQAKDSAWTVRGPSPRSGPLAQLRLDGASGALTLQVSRGGRTVVEPSPVGIVTERADLSHGLRYLGRHDRTVVERYRSTAGKERSRTARMTETRFRFRGDGNARLDLVVRVSDDGVAYRYDLPSGSGDVLGETSAFTLPRTRPRGWATTARTTRTCSRSTPRRPRPPVSTWRRRSSRPAAATPWSRSRI</sequence>
<dbReference type="EMBL" id="BJHW01000002">
    <property type="protein sequence ID" value="GDY59471.1"/>
    <property type="molecule type" value="Genomic_DNA"/>
</dbReference>
<feature type="compositionally biased region" description="Low complexity" evidence="1">
    <location>
        <begin position="195"/>
        <end position="207"/>
    </location>
</feature>
<feature type="chain" id="PRO_5021003401" description="Glycosyl-hydrolase 97 N-terminal domain-containing protein" evidence="2">
    <location>
        <begin position="22"/>
        <end position="207"/>
    </location>
</feature>
<dbReference type="AlphaFoldDB" id="A0A4D4LD19"/>
<dbReference type="Proteomes" id="UP000301309">
    <property type="component" value="Unassembled WGS sequence"/>
</dbReference>
<feature type="compositionally biased region" description="Basic residues" evidence="1">
    <location>
        <begin position="178"/>
        <end position="194"/>
    </location>
</feature>